<name>K8E8A9_9FIRM</name>
<dbReference type="STRING" id="1121428.DESHY_120102"/>
<gene>
    <name evidence="3" type="ORF">DESHY_120102</name>
</gene>
<evidence type="ECO:0000256" key="2">
    <source>
        <dbReference type="SAM" id="Phobius"/>
    </source>
</evidence>
<evidence type="ECO:0000313" key="4">
    <source>
        <dbReference type="Proteomes" id="UP000009315"/>
    </source>
</evidence>
<organism evidence="3 4">
    <name type="scientific">Desulforamulus hydrothermalis Lam5 = DSM 18033</name>
    <dbReference type="NCBI Taxonomy" id="1121428"/>
    <lineage>
        <taxon>Bacteria</taxon>
        <taxon>Bacillati</taxon>
        <taxon>Bacillota</taxon>
        <taxon>Clostridia</taxon>
        <taxon>Eubacteriales</taxon>
        <taxon>Peptococcaceae</taxon>
        <taxon>Desulforamulus</taxon>
    </lineage>
</organism>
<reference evidence="3 4" key="1">
    <citation type="journal article" date="2013" name="Genome Announc.">
        <title>Genome Sequence of the Sulfate-Reducing Bacterium Desulfotomaculum hydrothermale Lam5(T).</title>
        <authorList>
            <person name="Amin O."/>
            <person name="Fardeau M.L."/>
            <person name="Valette O."/>
            <person name="Hirschler-Rea A."/>
            <person name="Barbe V."/>
            <person name="Medigue C."/>
            <person name="Vacherie B."/>
            <person name="Ollivier B."/>
            <person name="Bertin P.N."/>
            <person name="Dolla A."/>
        </authorList>
    </citation>
    <scope>NUCLEOTIDE SEQUENCE [LARGE SCALE GENOMIC DNA]</scope>
    <source>
        <strain evidence="4">Lam5 / DSM 18033</strain>
    </source>
</reference>
<feature type="transmembrane region" description="Helical" evidence="2">
    <location>
        <begin position="12"/>
        <end position="32"/>
    </location>
</feature>
<keyword evidence="2" id="KW-0812">Transmembrane</keyword>
<proteinExistence type="predicted"/>
<accession>K8E8A9</accession>
<keyword evidence="2" id="KW-1133">Transmembrane helix</keyword>
<dbReference type="RefSeq" id="WP_008410756.1">
    <property type="nucleotide sequence ID" value="NZ_CAOS01000004.1"/>
</dbReference>
<feature type="compositionally biased region" description="Basic and acidic residues" evidence="1">
    <location>
        <begin position="109"/>
        <end position="124"/>
    </location>
</feature>
<feature type="region of interest" description="Disordered" evidence="1">
    <location>
        <begin position="96"/>
        <end position="124"/>
    </location>
</feature>
<dbReference type="Proteomes" id="UP000009315">
    <property type="component" value="Unassembled WGS sequence"/>
</dbReference>
<protein>
    <submittedName>
        <fullName evidence="3">Uncharacterized protein</fullName>
    </submittedName>
</protein>
<sequence>MRWLLTSPLRTLSPLGLVAVGTVIGAAGVPVIKKTARSLAVLTVRGALAISDALKETGEGLTKSWEKMVHEVRVQQSIMDQPAGKAATSMVAMHDTQDVVNHPSATAHTNKEPNHKSSAEKKES</sequence>
<evidence type="ECO:0000313" key="3">
    <source>
        <dbReference type="EMBL" id="CCO07738.1"/>
    </source>
</evidence>
<comment type="caution">
    <text evidence="3">The sequence shown here is derived from an EMBL/GenBank/DDBJ whole genome shotgun (WGS) entry which is preliminary data.</text>
</comment>
<dbReference type="EMBL" id="CAOS01000004">
    <property type="protein sequence ID" value="CCO07738.1"/>
    <property type="molecule type" value="Genomic_DNA"/>
</dbReference>
<evidence type="ECO:0000256" key="1">
    <source>
        <dbReference type="SAM" id="MobiDB-lite"/>
    </source>
</evidence>
<dbReference type="AlphaFoldDB" id="K8E8A9"/>
<keyword evidence="4" id="KW-1185">Reference proteome</keyword>
<keyword evidence="2" id="KW-0472">Membrane</keyword>